<name>A0A0G4IR40_PLABS</name>
<evidence type="ECO:0008006" key="9">
    <source>
        <dbReference type="Google" id="ProtNLM"/>
    </source>
</evidence>
<evidence type="ECO:0000259" key="6">
    <source>
        <dbReference type="Pfam" id="PF18564"/>
    </source>
</evidence>
<keyword evidence="8" id="KW-1185">Reference proteome</keyword>
<dbReference type="EMBL" id="CDSF01000079">
    <property type="protein sequence ID" value="CEO97647.1"/>
    <property type="molecule type" value="Genomic_DNA"/>
</dbReference>
<evidence type="ECO:0000256" key="4">
    <source>
        <dbReference type="RuleBase" id="RU361153"/>
    </source>
</evidence>
<organism evidence="7 8">
    <name type="scientific">Plasmodiophora brassicae</name>
    <name type="common">Clubroot disease agent</name>
    <dbReference type="NCBI Taxonomy" id="37360"/>
    <lineage>
        <taxon>Eukaryota</taxon>
        <taxon>Sar</taxon>
        <taxon>Rhizaria</taxon>
        <taxon>Endomyxa</taxon>
        <taxon>Phytomyxea</taxon>
        <taxon>Plasmodiophorida</taxon>
        <taxon>Plasmodiophoridae</taxon>
        <taxon>Plasmodiophora</taxon>
    </lineage>
</organism>
<dbReference type="InterPro" id="IPR013780">
    <property type="entry name" value="Glyco_hydro_b"/>
</dbReference>
<feature type="domain" description="Glycoside hydrolase family 5 C-terminal" evidence="6">
    <location>
        <begin position="482"/>
        <end position="561"/>
    </location>
</feature>
<evidence type="ECO:0000256" key="1">
    <source>
        <dbReference type="ARBA" id="ARBA00005641"/>
    </source>
</evidence>
<keyword evidence="2 4" id="KW-0378">Hydrolase</keyword>
<dbReference type="Pfam" id="PF00150">
    <property type="entry name" value="Cellulase"/>
    <property type="match status" value="2"/>
</dbReference>
<dbReference type="OMA" id="WSLSYTS"/>
<dbReference type="OrthoDB" id="1887033at2759"/>
<dbReference type="Gene3D" id="3.20.20.80">
    <property type="entry name" value="Glycosidases"/>
    <property type="match status" value="1"/>
</dbReference>
<dbReference type="InterPro" id="IPR041036">
    <property type="entry name" value="GH5_C"/>
</dbReference>
<dbReference type="Gene3D" id="2.60.40.1180">
    <property type="entry name" value="Golgi alpha-mannosidase II"/>
    <property type="match status" value="1"/>
</dbReference>
<proteinExistence type="inferred from homology"/>
<evidence type="ECO:0000313" key="8">
    <source>
        <dbReference type="Proteomes" id="UP000039324"/>
    </source>
</evidence>
<accession>A0A0G4IR40</accession>
<dbReference type="InterPro" id="IPR001547">
    <property type="entry name" value="Glyco_hydro_5"/>
</dbReference>
<dbReference type="InterPro" id="IPR052066">
    <property type="entry name" value="Glycosphingolipid_Hydrolases"/>
</dbReference>
<dbReference type="InterPro" id="IPR017853">
    <property type="entry name" value="GH"/>
</dbReference>
<dbReference type="AlphaFoldDB" id="A0A0G4IR40"/>
<dbReference type="GO" id="GO:1901136">
    <property type="term" value="P:carbohydrate derivative catabolic process"/>
    <property type="evidence" value="ECO:0007669"/>
    <property type="project" value="UniProtKB-ARBA"/>
</dbReference>
<dbReference type="PANTHER" id="PTHR31308">
    <property type="match status" value="1"/>
</dbReference>
<gene>
    <name evidence="7" type="ORF">PBRA_000992</name>
</gene>
<keyword evidence="3 4" id="KW-0326">Glycosidase</keyword>
<dbReference type="Proteomes" id="UP000039324">
    <property type="component" value="Unassembled WGS sequence"/>
</dbReference>
<feature type="non-terminal residue" evidence="7">
    <location>
        <position position="1"/>
    </location>
</feature>
<evidence type="ECO:0000256" key="3">
    <source>
        <dbReference type="ARBA" id="ARBA00023295"/>
    </source>
</evidence>
<protein>
    <recommendedName>
        <fullName evidence="9">Glycoside hydrolase family 5 domain-containing protein</fullName>
    </recommendedName>
</protein>
<evidence type="ECO:0000313" key="7">
    <source>
        <dbReference type="EMBL" id="CEO97647.1"/>
    </source>
</evidence>
<dbReference type="PANTHER" id="PTHR31308:SF3">
    <property type="entry name" value="ENDOGLYCOCERAMIDASE"/>
    <property type="match status" value="1"/>
</dbReference>
<dbReference type="GO" id="GO:0000272">
    <property type="term" value="P:polysaccharide catabolic process"/>
    <property type="evidence" value="ECO:0007669"/>
    <property type="project" value="InterPro"/>
</dbReference>
<evidence type="ECO:0000256" key="2">
    <source>
        <dbReference type="ARBA" id="ARBA00022801"/>
    </source>
</evidence>
<dbReference type="SUPFAM" id="SSF51445">
    <property type="entry name" value="(Trans)glycosidases"/>
    <property type="match status" value="1"/>
</dbReference>
<reference evidence="7 8" key="1">
    <citation type="submission" date="2015-02" db="EMBL/GenBank/DDBJ databases">
        <authorList>
            <person name="Chooi Y.-H."/>
        </authorList>
    </citation>
    <scope>NUCLEOTIDE SEQUENCE [LARGE SCALE GENOMIC DNA]</scope>
    <source>
        <strain evidence="7">E3</strain>
    </source>
</reference>
<dbReference type="GO" id="GO:0004553">
    <property type="term" value="F:hydrolase activity, hydrolyzing O-glycosyl compounds"/>
    <property type="evidence" value="ECO:0007669"/>
    <property type="project" value="InterPro"/>
</dbReference>
<sequence length="587" mass="64881">LGGCVTGACVARSQSRSPGPSALHSWQPGRPRRMLGVMQRVAVAALVACCSCACAGDLFHVASGGVIVDQFGRQRIFHGLNVVEKVPPYIPRRDAFDSSRSLAAHDIDLLRQWGFNVVRLGVLWAAVEPSPGLYNETFLGEIRDLVDELGRAGIYTVIDSHQDLMNPSFCGEGFPDWATRPMQASCDGVFAKIARRLFGACQTLPDLGVSVDPVTGYANRTDCLKTNFARYYLTPEVGSAFDNFFGSADLRRAFAKQWNQIARALSGSPYVVGYDLLNEPWIGNVWDNVRLIEPGYVDRTLLQGLHHDVHNAIREADDKTLVIYEETQFPDSFPIFGGLVHEVGFTENPAGPHSPYSNRTVLSMHNYCCIASPSACDRDGNPVASDAHLCDKYAQRKISTRAKDSRRLSSGLMLTEFGACMDPVLCPQEITRVTSHADDMQLSWIYWQYKYSDDVTTQSGDGEGLFNADGSIQMEKLRALSRTYAPAVQGRIHSMAFDATAAAFHLEFTLDPSVAADTEIYFNEDLHYPNGYRVVLAPPDAVSWSYVERNRIVVSVKRHTSLAQLDGTRITIGIQRIPSKPQRVQTL</sequence>
<dbReference type="Pfam" id="PF18564">
    <property type="entry name" value="Glyco_hydro_5_C"/>
    <property type="match status" value="1"/>
</dbReference>
<comment type="similarity">
    <text evidence="1 4">Belongs to the glycosyl hydrolase 5 (cellulase A) family.</text>
</comment>
<evidence type="ECO:0000259" key="5">
    <source>
        <dbReference type="Pfam" id="PF00150"/>
    </source>
</evidence>
<feature type="domain" description="Glycoside hydrolase family 5" evidence="5">
    <location>
        <begin position="251"/>
        <end position="451"/>
    </location>
</feature>
<dbReference type="GO" id="GO:0016042">
    <property type="term" value="P:lipid catabolic process"/>
    <property type="evidence" value="ECO:0007669"/>
    <property type="project" value="UniProtKB-ARBA"/>
</dbReference>
<feature type="domain" description="Glycoside hydrolase family 5" evidence="5">
    <location>
        <begin position="104"/>
        <end position="176"/>
    </location>
</feature>